<dbReference type="EMBL" id="JAHQIW010002789">
    <property type="protein sequence ID" value="KAJ1356354.1"/>
    <property type="molecule type" value="Genomic_DNA"/>
</dbReference>
<evidence type="ECO:0000313" key="2">
    <source>
        <dbReference type="Proteomes" id="UP001196413"/>
    </source>
</evidence>
<reference evidence="1" key="1">
    <citation type="submission" date="2021-06" db="EMBL/GenBank/DDBJ databases">
        <title>Parelaphostrongylus tenuis whole genome reference sequence.</title>
        <authorList>
            <person name="Garwood T.J."/>
            <person name="Larsen P.A."/>
            <person name="Fountain-Jones N.M."/>
            <person name="Garbe J.R."/>
            <person name="Macchietto M.G."/>
            <person name="Kania S.A."/>
            <person name="Gerhold R.W."/>
            <person name="Richards J.E."/>
            <person name="Wolf T.M."/>
        </authorList>
    </citation>
    <scope>NUCLEOTIDE SEQUENCE</scope>
    <source>
        <strain evidence="1">MNPRO001-30</strain>
        <tissue evidence="1">Meninges</tissue>
    </source>
</reference>
<evidence type="ECO:0000313" key="1">
    <source>
        <dbReference type="EMBL" id="KAJ1356354.1"/>
    </source>
</evidence>
<name>A0AAD5N2S0_PARTN</name>
<keyword evidence="2" id="KW-1185">Reference proteome</keyword>
<gene>
    <name evidence="1" type="ORF">KIN20_014055</name>
</gene>
<sequence>MSDYFERALVNSVRFLRAPKLTALRSSTDQKTHKFCYAYPATHILDQRRHPDGLTYSEWARIATRPIGENKSAD</sequence>
<dbReference type="AlphaFoldDB" id="A0AAD5N2S0"/>
<comment type="caution">
    <text evidence="1">The sequence shown here is derived from an EMBL/GenBank/DDBJ whole genome shotgun (WGS) entry which is preliminary data.</text>
</comment>
<protein>
    <submittedName>
        <fullName evidence="1">Uncharacterized protein</fullName>
    </submittedName>
</protein>
<accession>A0AAD5N2S0</accession>
<organism evidence="1 2">
    <name type="scientific">Parelaphostrongylus tenuis</name>
    <name type="common">Meningeal worm</name>
    <dbReference type="NCBI Taxonomy" id="148309"/>
    <lineage>
        <taxon>Eukaryota</taxon>
        <taxon>Metazoa</taxon>
        <taxon>Ecdysozoa</taxon>
        <taxon>Nematoda</taxon>
        <taxon>Chromadorea</taxon>
        <taxon>Rhabditida</taxon>
        <taxon>Rhabditina</taxon>
        <taxon>Rhabditomorpha</taxon>
        <taxon>Strongyloidea</taxon>
        <taxon>Metastrongylidae</taxon>
        <taxon>Parelaphostrongylus</taxon>
    </lineage>
</organism>
<proteinExistence type="predicted"/>
<dbReference type="Proteomes" id="UP001196413">
    <property type="component" value="Unassembled WGS sequence"/>
</dbReference>